<keyword evidence="2" id="KW-1185">Reference proteome</keyword>
<dbReference type="AlphaFoldDB" id="A0ABC8M529"/>
<protein>
    <submittedName>
        <fullName evidence="1">Uncharacterized protein</fullName>
    </submittedName>
</protein>
<evidence type="ECO:0000313" key="1">
    <source>
        <dbReference type="EMBL" id="CAH8390640.1"/>
    </source>
</evidence>
<dbReference type="Proteomes" id="UP001642260">
    <property type="component" value="Unassembled WGS sequence"/>
</dbReference>
<gene>
    <name evidence="1" type="ORF">ERUC_LOCUS43123</name>
</gene>
<dbReference type="EMBL" id="CAKOAT010908486">
    <property type="protein sequence ID" value="CAH8390640.1"/>
    <property type="molecule type" value="Genomic_DNA"/>
</dbReference>
<reference evidence="1 2" key="1">
    <citation type="submission" date="2022-03" db="EMBL/GenBank/DDBJ databases">
        <authorList>
            <person name="Macdonald S."/>
            <person name="Ahmed S."/>
            <person name="Newling K."/>
        </authorList>
    </citation>
    <scope>NUCLEOTIDE SEQUENCE [LARGE SCALE GENOMIC DNA]</scope>
</reference>
<comment type="caution">
    <text evidence="1">The sequence shown here is derived from an EMBL/GenBank/DDBJ whole genome shotgun (WGS) entry which is preliminary data.</text>
</comment>
<proteinExistence type="predicted"/>
<accession>A0ABC8M529</accession>
<name>A0ABC8M529_ERUVS</name>
<organism evidence="1 2">
    <name type="scientific">Eruca vesicaria subsp. sativa</name>
    <name type="common">Garden rocket</name>
    <name type="synonym">Eruca sativa</name>
    <dbReference type="NCBI Taxonomy" id="29727"/>
    <lineage>
        <taxon>Eukaryota</taxon>
        <taxon>Viridiplantae</taxon>
        <taxon>Streptophyta</taxon>
        <taxon>Embryophyta</taxon>
        <taxon>Tracheophyta</taxon>
        <taxon>Spermatophyta</taxon>
        <taxon>Magnoliopsida</taxon>
        <taxon>eudicotyledons</taxon>
        <taxon>Gunneridae</taxon>
        <taxon>Pentapetalae</taxon>
        <taxon>rosids</taxon>
        <taxon>malvids</taxon>
        <taxon>Brassicales</taxon>
        <taxon>Brassicaceae</taxon>
        <taxon>Brassiceae</taxon>
        <taxon>Eruca</taxon>
    </lineage>
</organism>
<sequence>MVGGRLFLNDTSGTHIYFDKETAAGESEFYRYWLTPAAPLLKGYAKVESLSIAGLNDFVVTAPSQVYLPNLLCFSAGGASYLNTFHLSARYQVELAVADETGEGLFIYFDGVMTKLHNMNANEAVHLLLMFMHAVDGVNPEETQAPPFVTDMEGKIAETMTMEMTIPLTTQSLLRWKLLIVAGAMEYQASLEGTQI</sequence>
<evidence type="ECO:0000313" key="2">
    <source>
        <dbReference type="Proteomes" id="UP001642260"/>
    </source>
</evidence>